<accession>A0ABV5TKX6</accession>
<sequence length="494" mass="52531">MPEPAGHRGPPPPSRGSGPAAPEPTPLAGEPSGTAEPAAPAEEPSHDAGPTALPGEPSRDAGPTALLGEPSHDAGPTALPGGSSGDAGPVALAAGHVWGFLSSLRAAGVTTALPKQADLLRVVGESPPRDLTALYWYARITLLHDIEELPAFDRVFTAWFRQGGLPDAVPPPPAGESDVPSPQGPGEDDPAPREVLPGDGVEASTLSTYGRRDFDAAGDRWRPVVRALEAAWPAVLPSTPSRRRRPARTGDRLDVRHAWRRAHRHDGEIIELRRRARPPRPRRLLILVDVSGSLRRHTPDLLRLAHTALRAAPARTEVFTFGTRLTRVTSALSYPHTGRALRAVSERVTDADGGTAIGAALQEFLGVPRFVALARGALVIVLSDGLERGDHVPMVRATARLSRLSHRLVWWSPLACSPGYSPVTRAMAAQLPHLDHLGGVRDLPTALAEVRRLPAVLSGPRRAAARRWPPPRPVPRPAPRPAQQPASRPAGARS</sequence>
<dbReference type="EMBL" id="JBHMBS010000018">
    <property type="protein sequence ID" value="MFB9679769.1"/>
    <property type="molecule type" value="Genomic_DNA"/>
</dbReference>
<evidence type="ECO:0000313" key="2">
    <source>
        <dbReference type="EMBL" id="MFB9679769.1"/>
    </source>
</evidence>
<feature type="region of interest" description="Disordered" evidence="1">
    <location>
        <begin position="458"/>
        <end position="494"/>
    </location>
</feature>
<dbReference type="CDD" id="cd00198">
    <property type="entry name" value="vWFA"/>
    <property type="match status" value="1"/>
</dbReference>
<feature type="region of interest" description="Disordered" evidence="1">
    <location>
        <begin position="166"/>
        <end position="204"/>
    </location>
</feature>
<feature type="compositionally biased region" description="Low complexity" evidence="1">
    <location>
        <begin position="483"/>
        <end position="494"/>
    </location>
</feature>
<dbReference type="PANTHER" id="PTHR39338:SF6">
    <property type="entry name" value="BLL5662 PROTEIN"/>
    <property type="match status" value="1"/>
</dbReference>
<feature type="compositionally biased region" description="Low complexity" evidence="1">
    <location>
        <begin position="28"/>
        <end position="42"/>
    </location>
</feature>
<reference evidence="2 3" key="1">
    <citation type="submission" date="2024-09" db="EMBL/GenBank/DDBJ databases">
        <authorList>
            <person name="Sun Q."/>
            <person name="Mori K."/>
        </authorList>
    </citation>
    <scope>NUCLEOTIDE SEQUENCE [LARGE SCALE GENOMIC DNA]</scope>
    <source>
        <strain evidence="2 3">JCM 3028</strain>
    </source>
</reference>
<dbReference type="InterPro" id="IPR036465">
    <property type="entry name" value="vWFA_dom_sf"/>
</dbReference>
<evidence type="ECO:0000313" key="3">
    <source>
        <dbReference type="Proteomes" id="UP001589610"/>
    </source>
</evidence>
<dbReference type="SUPFAM" id="SSF53300">
    <property type="entry name" value="vWA-like"/>
    <property type="match status" value="1"/>
</dbReference>
<feature type="compositionally biased region" description="Pro residues" evidence="1">
    <location>
        <begin position="468"/>
        <end position="482"/>
    </location>
</feature>
<feature type="region of interest" description="Disordered" evidence="1">
    <location>
        <begin position="1"/>
        <end position="86"/>
    </location>
</feature>
<comment type="caution">
    <text evidence="2">The sequence shown here is derived from an EMBL/GenBank/DDBJ whole genome shotgun (WGS) entry which is preliminary data.</text>
</comment>
<dbReference type="Gene3D" id="3.40.50.410">
    <property type="entry name" value="von Willebrand factor, type A domain"/>
    <property type="match status" value="1"/>
</dbReference>
<dbReference type="RefSeq" id="WP_386161080.1">
    <property type="nucleotide sequence ID" value="NZ_JBHMBS010000018.1"/>
</dbReference>
<evidence type="ECO:0000256" key="1">
    <source>
        <dbReference type="SAM" id="MobiDB-lite"/>
    </source>
</evidence>
<keyword evidence="3" id="KW-1185">Reference proteome</keyword>
<name>A0ABV5TKX6_9ACTN</name>
<proteinExistence type="predicted"/>
<dbReference type="PANTHER" id="PTHR39338">
    <property type="entry name" value="BLL5662 PROTEIN-RELATED"/>
    <property type="match status" value="1"/>
</dbReference>
<protein>
    <submittedName>
        <fullName evidence="2">VWA domain-containing protein</fullName>
    </submittedName>
</protein>
<gene>
    <name evidence="2" type="ORF">ACFFRH_30155</name>
</gene>
<dbReference type="InterPro" id="IPR008912">
    <property type="entry name" value="Uncharacterised_CoxE"/>
</dbReference>
<feature type="compositionally biased region" description="Pro residues" evidence="1">
    <location>
        <begin position="1"/>
        <end position="14"/>
    </location>
</feature>
<organism evidence="2 3">
    <name type="scientific">Streptosporangium vulgare</name>
    <dbReference type="NCBI Taxonomy" id="46190"/>
    <lineage>
        <taxon>Bacteria</taxon>
        <taxon>Bacillati</taxon>
        <taxon>Actinomycetota</taxon>
        <taxon>Actinomycetes</taxon>
        <taxon>Streptosporangiales</taxon>
        <taxon>Streptosporangiaceae</taxon>
        <taxon>Streptosporangium</taxon>
    </lineage>
</organism>
<dbReference type="Proteomes" id="UP001589610">
    <property type="component" value="Unassembled WGS sequence"/>
</dbReference>
<dbReference type="Pfam" id="PF05762">
    <property type="entry name" value="VWA_CoxE"/>
    <property type="match status" value="1"/>
</dbReference>